<feature type="compositionally biased region" description="Low complexity" evidence="1">
    <location>
        <begin position="644"/>
        <end position="659"/>
    </location>
</feature>
<dbReference type="AlphaFoldDB" id="A0A6F9DVA9"/>
<proteinExistence type="evidence at transcript level"/>
<reference evidence="2" key="1">
    <citation type="submission" date="2020-04" db="EMBL/GenBank/DDBJ databases">
        <authorList>
            <person name="Neveu A P."/>
        </authorList>
    </citation>
    <scope>NUCLEOTIDE SEQUENCE</scope>
    <source>
        <tissue evidence="2">Whole embryo</tissue>
    </source>
</reference>
<name>A0A6F9DVA9_9ASCI</name>
<gene>
    <name evidence="2" type="primary">Ttn-002</name>
</gene>
<feature type="region of interest" description="Disordered" evidence="1">
    <location>
        <begin position="387"/>
        <end position="505"/>
    </location>
</feature>
<feature type="compositionally biased region" description="Basic residues" evidence="1">
    <location>
        <begin position="473"/>
        <end position="490"/>
    </location>
</feature>
<feature type="compositionally biased region" description="Basic and acidic residues" evidence="1">
    <location>
        <begin position="393"/>
        <end position="410"/>
    </location>
</feature>
<organism evidence="2">
    <name type="scientific">Phallusia mammillata</name>
    <dbReference type="NCBI Taxonomy" id="59560"/>
    <lineage>
        <taxon>Eukaryota</taxon>
        <taxon>Metazoa</taxon>
        <taxon>Chordata</taxon>
        <taxon>Tunicata</taxon>
        <taxon>Ascidiacea</taxon>
        <taxon>Phlebobranchia</taxon>
        <taxon>Ascidiidae</taxon>
        <taxon>Phallusia</taxon>
    </lineage>
</organism>
<dbReference type="EMBL" id="LR791500">
    <property type="protein sequence ID" value="CAB3267362.1"/>
    <property type="molecule type" value="mRNA"/>
</dbReference>
<feature type="region of interest" description="Disordered" evidence="1">
    <location>
        <begin position="641"/>
        <end position="671"/>
    </location>
</feature>
<feature type="compositionally biased region" description="Basic residues" evidence="1">
    <location>
        <begin position="299"/>
        <end position="309"/>
    </location>
</feature>
<accession>A0A6F9DVA9</accession>
<feature type="compositionally biased region" description="Polar residues" evidence="1">
    <location>
        <begin position="265"/>
        <end position="277"/>
    </location>
</feature>
<feature type="region of interest" description="Disordered" evidence="1">
    <location>
        <begin position="190"/>
        <end position="209"/>
    </location>
</feature>
<feature type="compositionally biased region" description="Basic and acidic residues" evidence="1">
    <location>
        <begin position="491"/>
        <end position="502"/>
    </location>
</feature>
<feature type="region of interest" description="Disordered" evidence="1">
    <location>
        <begin position="265"/>
        <end position="312"/>
    </location>
</feature>
<sequence>MSSGEDIRVSYYSAVLAKAICLKDGDLFTDLYDQIVRLVTKEQADLAVDRARDFSNLPLPTLVGKIKWLESHGVEPLKPSASQKLSVSKPATAKTSSSTEYLIEEQILYESDNSMSDETFSYYSSEKPNLQKLYERTMQQSPADRVEEFIDDNECEPIRSSAQQIPIVPGNNINNQGDNTYNRQDIGFTNNKPLTGNNSTLPPSTSNKTIVEPTDFIIELGEDPETAVDFGLPGFKQRNDSSFTGFSNIREKRYVDIEMKDLTSPSTHVIHSRQGNPETVLHPMQSADSEDDGSESNKKVKKKKKRKAKLPGLIDPQEEINMECEIDKLNFIGKGDEKSSKSSRNSRRKKFNEARKTCSSLECPNIQRSSVVDENVVSKPALEEKPKKRTIKRYQEEKEKGRVIGREQHYGFESSPLSKDESAHINPLNRKTYGTMPKKTEENKNSQLLNDETLNKILKDLGEGSKVLSEAKKKSREAKKDKKKNKKQKKSDKEKSKGENDVNVRNIEMQTFSTAMDDCERFDAKVEPGDEGEFVVQKKPRKSVNRTTQSGRSSPHEQEVRRGAMSPTNHVNINDMSDARAEQTYSDVMEEVGSSTIHVYDGEQWPTLPAALSANLPQSSMTNRCSTSSYASKLKSNLDSTGCSLASSSEDGASSSSSSSGGGGAAGRVTGRISPSNDIEFQLPDILSGVSSAVAATTKLIKSFSKISVKAESPMPSIQPACVNRKPAPIVEVARQLSKDISTVVITKLNTASDQVEPNPMLTDIAANNYSRELQQNDEMDKLKNPTDEKEDKHLPKDVVEIFENRWGLEFIMENPSMGVFGDFVQLDINDNTVLKQMASTADDNEGMGGNEAGKLIFECTFENSKLVEKPQLPTMFKKDEKNRYNMRCSENNIMPWNNPGMFDVDGAASLFLKEWDSVSKHATYYKDE</sequence>
<feature type="region of interest" description="Disordered" evidence="1">
    <location>
        <begin position="333"/>
        <end position="358"/>
    </location>
</feature>
<evidence type="ECO:0000313" key="2">
    <source>
        <dbReference type="EMBL" id="CAB3267362.1"/>
    </source>
</evidence>
<feature type="region of interest" description="Disordered" evidence="1">
    <location>
        <begin position="529"/>
        <end position="572"/>
    </location>
</feature>
<protein>
    <submittedName>
        <fullName evidence="2">Titin homolog</fullName>
    </submittedName>
</protein>
<feature type="compositionally biased region" description="Basic and acidic residues" evidence="1">
    <location>
        <begin position="453"/>
        <end position="463"/>
    </location>
</feature>
<evidence type="ECO:0000256" key="1">
    <source>
        <dbReference type="SAM" id="MobiDB-lite"/>
    </source>
</evidence>